<dbReference type="GO" id="GO:0009734">
    <property type="term" value="P:auxin-activated signaling pathway"/>
    <property type="evidence" value="ECO:0007669"/>
    <property type="project" value="UniProtKB-KW"/>
</dbReference>
<dbReference type="PANTHER" id="PTHR31752:SF40">
    <property type="entry name" value="AUXIN EFFLUX CARRIER COMPONENT 8"/>
    <property type="match status" value="1"/>
</dbReference>
<dbReference type="Proteomes" id="UP000594263">
    <property type="component" value="Unplaced"/>
</dbReference>
<dbReference type="GO" id="GO:0009926">
    <property type="term" value="P:auxin polar transport"/>
    <property type="evidence" value="ECO:0007669"/>
    <property type="project" value="TreeGrafter"/>
</dbReference>
<evidence type="ECO:0000256" key="4">
    <source>
        <dbReference type="ARBA" id="ARBA00022692"/>
    </source>
</evidence>
<evidence type="ECO:0000256" key="7">
    <source>
        <dbReference type="ARBA" id="ARBA00023294"/>
    </source>
</evidence>
<dbReference type="GO" id="GO:0010329">
    <property type="term" value="F:auxin efflux transmembrane transporter activity"/>
    <property type="evidence" value="ECO:0007669"/>
    <property type="project" value="TreeGrafter"/>
</dbReference>
<evidence type="ECO:0000256" key="5">
    <source>
        <dbReference type="ARBA" id="ARBA00022989"/>
    </source>
</evidence>
<dbReference type="AlphaFoldDB" id="A0A7N0UBE9"/>
<evidence type="ECO:0000256" key="1">
    <source>
        <dbReference type="ARBA" id="ARBA00004141"/>
    </source>
</evidence>
<evidence type="ECO:0000256" key="6">
    <source>
        <dbReference type="ARBA" id="ARBA00023136"/>
    </source>
</evidence>
<keyword evidence="4 9" id="KW-0812">Transmembrane</keyword>
<feature type="transmembrane region" description="Helical" evidence="9">
    <location>
        <begin position="133"/>
        <end position="152"/>
    </location>
</feature>
<organism evidence="10 11">
    <name type="scientific">Kalanchoe fedtschenkoi</name>
    <name type="common">Lavender scallops</name>
    <name type="synonym">South American air plant</name>
    <dbReference type="NCBI Taxonomy" id="63787"/>
    <lineage>
        <taxon>Eukaryota</taxon>
        <taxon>Viridiplantae</taxon>
        <taxon>Streptophyta</taxon>
        <taxon>Embryophyta</taxon>
        <taxon>Tracheophyta</taxon>
        <taxon>Spermatophyta</taxon>
        <taxon>Magnoliopsida</taxon>
        <taxon>eudicotyledons</taxon>
        <taxon>Gunneridae</taxon>
        <taxon>Pentapetalae</taxon>
        <taxon>Saxifragales</taxon>
        <taxon>Crassulaceae</taxon>
        <taxon>Kalanchoe</taxon>
    </lineage>
</organism>
<dbReference type="InterPro" id="IPR004776">
    <property type="entry name" value="Mem_transp_PIN-like"/>
</dbReference>
<evidence type="ECO:0008006" key="12">
    <source>
        <dbReference type="Google" id="ProtNLM"/>
    </source>
</evidence>
<feature type="transmembrane region" description="Helical" evidence="9">
    <location>
        <begin position="6"/>
        <end position="26"/>
    </location>
</feature>
<dbReference type="Gramene" id="Kaladp0059s0231.1.v1.1">
    <property type="protein sequence ID" value="Kaladp0059s0231.1.v1.1"/>
    <property type="gene ID" value="Kaladp0059s0231.v1.1"/>
</dbReference>
<dbReference type="EnsemblPlants" id="Kaladp0059s0231.1.v1.1">
    <property type="protein sequence ID" value="Kaladp0059s0231.1.v1.1"/>
    <property type="gene ID" value="Kaladp0059s0231.v1.1"/>
</dbReference>
<name>A0A7N0UBE9_KALFE</name>
<reference evidence="10" key="1">
    <citation type="submission" date="2021-01" db="UniProtKB">
        <authorList>
            <consortium name="EnsemblPlants"/>
        </authorList>
    </citation>
    <scope>IDENTIFICATION</scope>
</reference>
<dbReference type="Pfam" id="PF03547">
    <property type="entry name" value="Mem_trans"/>
    <property type="match status" value="1"/>
</dbReference>
<evidence type="ECO:0000256" key="3">
    <source>
        <dbReference type="ARBA" id="ARBA00022448"/>
    </source>
</evidence>
<keyword evidence="6 9" id="KW-0472">Membrane</keyword>
<evidence type="ECO:0000256" key="8">
    <source>
        <dbReference type="SAM" id="MobiDB-lite"/>
    </source>
</evidence>
<feature type="compositionally biased region" description="Basic and acidic residues" evidence="8">
    <location>
        <begin position="176"/>
        <end position="185"/>
    </location>
</feature>
<dbReference type="GO" id="GO:0005886">
    <property type="term" value="C:plasma membrane"/>
    <property type="evidence" value="ECO:0007669"/>
    <property type="project" value="TreeGrafter"/>
</dbReference>
<protein>
    <recommendedName>
        <fullName evidence="12">PIN-like protein</fullName>
    </recommendedName>
</protein>
<dbReference type="OMA" id="VAMPQIV"/>
<dbReference type="GO" id="GO:0005783">
    <property type="term" value="C:endoplasmic reticulum"/>
    <property type="evidence" value="ECO:0007669"/>
    <property type="project" value="TreeGrafter"/>
</dbReference>
<evidence type="ECO:0000313" key="10">
    <source>
        <dbReference type="EnsemblPlants" id="Kaladp0059s0231.1.v1.1"/>
    </source>
</evidence>
<dbReference type="PANTHER" id="PTHR31752">
    <property type="entry name" value="AUXIN EFFLUX CARRIER COMPONENT 1B-RELATED"/>
    <property type="match status" value="1"/>
</dbReference>
<keyword evidence="5 9" id="KW-1133">Transmembrane helix</keyword>
<proteinExistence type="inferred from homology"/>
<evidence type="ECO:0000313" key="11">
    <source>
        <dbReference type="Proteomes" id="UP000594263"/>
    </source>
</evidence>
<keyword evidence="3" id="KW-0813">Transport</keyword>
<sequence>MISLADVYHVVSATVPLYVVMILAYLSVRWWKIFTPDQCVGINRFVAKYSIPLLAFQLVSENNPFKMNLKLILSDVLQKVLAGVSMLLAVKISGKGDMNWVITGISVSTLPNSLIFGIPLLKAMYGDEARVIVLQFVVLQSALWYNVLLFLFEMSTKAENHEKRDEGEVESQQEMQPKDGDEEAKPTVQKSSRVVLSLLKVGGKLAKNPNTHATIAGLIWASIRFRWGVAMPQIVNKSITILSDGGLGMAMFSIGTIFINDRNNFK</sequence>
<evidence type="ECO:0000256" key="9">
    <source>
        <dbReference type="SAM" id="Phobius"/>
    </source>
</evidence>
<accession>A0A7N0UBE9</accession>
<feature type="region of interest" description="Disordered" evidence="8">
    <location>
        <begin position="162"/>
        <end position="189"/>
    </location>
</feature>
<keyword evidence="7" id="KW-0927">Auxin signaling pathway</keyword>
<evidence type="ECO:0000256" key="2">
    <source>
        <dbReference type="ARBA" id="ARBA00009177"/>
    </source>
</evidence>
<comment type="similarity">
    <text evidence="2">Belongs to the auxin efflux carrier (TC 2.A.69.1) family.</text>
</comment>
<dbReference type="InterPro" id="IPR051107">
    <property type="entry name" value="Auxin_Efflux_Carrier"/>
</dbReference>
<comment type="subcellular location">
    <subcellularLocation>
        <location evidence="1">Membrane</location>
        <topology evidence="1">Multi-pass membrane protein</topology>
    </subcellularLocation>
</comment>
<keyword evidence="11" id="KW-1185">Reference proteome</keyword>
<feature type="transmembrane region" description="Helical" evidence="9">
    <location>
        <begin position="100"/>
        <end position="121"/>
    </location>
</feature>